<sequence>MIALTRSCLRASSSFLQCKTQRRIPVTRKTTTIASTPALNKRQGLLGGLCLLGTLAEQSRSVAMAATDLSEADKVLLDPKWPDKFPFPADAFSRYDEQVDTLFYSSPRFVYHIDEKAVNALTKYYTQAFPPSRYYTQAFPPSRYYTQVFPPSGSSDVAILDICSSWVSHYPEGYKAGRVAGLGMNGDELARNPQLTEFAVQDLNVEPKFPYEDNSFDVITNCVSVDYLVKPLEVFKEIQRCLKPGGTAIMSFSNRCFPTKAISIWTQTGDLDHIWIVGSYFHYSVKGGFNEPVGKDISPGRGSDPMYVVYATKKA</sequence>
<dbReference type="EMBL" id="BEGY01000092">
    <property type="protein sequence ID" value="GAX83142.1"/>
    <property type="molecule type" value="Genomic_DNA"/>
</dbReference>
<organism evidence="2 3">
    <name type="scientific">Chlamydomonas eustigma</name>
    <dbReference type="NCBI Taxonomy" id="1157962"/>
    <lineage>
        <taxon>Eukaryota</taxon>
        <taxon>Viridiplantae</taxon>
        <taxon>Chlorophyta</taxon>
        <taxon>core chlorophytes</taxon>
        <taxon>Chlorophyceae</taxon>
        <taxon>CS clade</taxon>
        <taxon>Chlamydomonadales</taxon>
        <taxon>Chlamydomonadaceae</taxon>
        <taxon>Chlamydomonas</taxon>
    </lineage>
</organism>
<dbReference type="GO" id="GO:0008757">
    <property type="term" value="F:S-adenosylmethionine-dependent methyltransferase activity"/>
    <property type="evidence" value="ECO:0007669"/>
    <property type="project" value="InterPro"/>
</dbReference>
<reference evidence="2 3" key="1">
    <citation type="submission" date="2017-08" db="EMBL/GenBank/DDBJ databases">
        <title>Acidophilic green algal genome provides insights into adaptation to an acidic environment.</title>
        <authorList>
            <person name="Hirooka S."/>
            <person name="Hirose Y."/>
            <person name="Kanesaki Y."/>
            <person name="Higuchi S."/>
            <person name="Fujiwara T."/>
            <person name="Onuma R."/>
            <person name="Era A."/>
            <person name="Ohbayashi R."/>
            <person name="Uzuka A."/>
            <person name="Nozaki H."/>
            <person name="Yoshikawa H."/>
            <person name="Miyagishima S.Y."/>
        </authorList>
    </citation>
    <scope>NUCLEOTIDE SEQUENCE [LARGE SCALE GENOMIC DNA]</scope>
    <source>
        <strain evidence="2 3">NIES-2499</strain>
    </source>
</reference>
<dbReference type="SUPFAM" id="SSF53335">
    <property type="entry name" value="S-adenosyl-L-methionine-dependent methyltransferases"/>
    <property type="match status" value="1"/>
</dbReference>
<accession>A0A250XJQ3</accession>
<dbReference type="PANTHER" id="PTHR43036">
    <property type="entry name" value="OSJNBB0011N17.9 PROTEIN"/>
    <property type="match status" value="1"/>
</dbReference>
<dbReference type="Pfam" id="PF08241">
    <property type="entry name" value="Methyltransf_11"/>
    <property type="match status" value="1"/>
</dbReference>
<name>A0A250XJQ3_9CHLO</name>
<dbReference type="Proteomes" id="UP000232323">
    <property type="component" value="Unassembled WGS sequence"/>
</dbReference>
<dbReference type="PANTHER" id="PTHR43036:SF1">
    <property type="entry name" value="S-ADENOSYL-L-METHIONINE-DEPENDENT METHYLTRANSFERASES SUPERFAMILY PROTEIN"/>
    <property type="match status" value="1"/>
</dbReference>
<feature type="domain" description="Methyltransferase type 11" evidence="1">
    <location>
        <begin position="191"/>
        <end position="249"/>
    </location>
</feature>
<proteinExistence type="predicted"/>
<gene>
    <name evidence="2" type="ORF">CEUSTIGMA_g10568.t1</name>
</gene>
<dbReference type="InterPro" id="IPR029063">
    <property type="entry name" value="SAM-dependent_MTases_sf"/>
</dbReference>
<dbReference type="Gene3D" id="3.40.50.150">
    <property type="entry name" value="Vaccinia Virus protein VP39"/>
    <property type="match status" value="1"/>
</dbReference>
<evidence type="ECO:0000313" key="2">
    <source>
        <dbReference type="EMBL" id="GAX83142.1"/>
    </source>
</evidence>
<protein>
    <recommendedName>
        <fullName evidence="1">Methyltransferase type 11 domain-containing protein</fullName>
    </recommendedName>
</protein>
<dbReference type="InterPro" id="IPR013216">
    <property type="entry name" value="Methyltransf_11"/>
</dbReference>
<dbReference type="AlphaFoldDB" id="A0A250XJQ3"/>
<dbReference type="CDD" id="cd02440">
    <property type="entry name" value="AdoMet_MTases"/>
    <property type="match status" value="1"/>
</dbReference>
<evidence type="ECO:0000313" key="3">
    <source>
        <dbReference type="Proteomes" id="UP000232323"/>
    </source>
</evidence>
<keyword evidence="3" id="KW-1185">Reference proteome</keyword>
<dbReference type="OrthoDB" id="2013972at2759"/>
<comment type="caution">
    <text evidence="2">The sequence shown here is derived from an EMBL/GenBank/DDBJ whole genome shotgun (WGS) entry which is preliminary data.</text>
</comment>
<evidence type="ECO:0000259" key="1">
    <source>
        <dbReference type="Pfam" id="PF08241"/>
    </source>
</evidence>